<evidence type="ECO:0000256" key="2">
    <source>
        <dbReference type="SAM" id="Phobius"/>
    </source>
</evidence>
<keyword evidence="2" id="KW-0472">Membrane</keyword>
<feature type="compositionally biased region" description="Pro residues" evidence="1">
    <location>
        <begin position="57"/>
        <end position="73"/>
    </location>
</feature>
<feature type="transmembrane region" description="Helical" evidence="2">
    <location>
        <begin position="366"/>
        <end position="385"/>
    </location>
</feature>
<organism evidence="3 4">
    <name type="scientific">Actinacidiphila reveromycinica</name>
    <dbReference type="NCBI Taxonomy" id="659352"/>
    <lineage>
        <taxon>Bacteria</taxon>
        <taxon>Bacillati</taxon>
        <taxon>Actinomycetota</taxon>
        <taxon>Actinomycetes</taxon>
        <taxon>Kitasatosporales</taxon>
        <taxon>Streptomycetaceae</taxon>
        <taxon>Actinacidiphila</taxon>
    </lineage>
</organism>
<dbReference type="AlphaFoldDB" id="A0A7U3UVJ0"/>
<feature type="transmembrane region" description="Helical" evidence="2">
    <location>
        <begin position="279"/>
        <end position="299"/>
    </location>
</feature>
<keyword evidence="2" id="KW-1133">Transmembrane helix</keyword>
<gene>
    <name evidence="3" type="ORF">RVR_6201</name>
</gene>
<name>A0A7U3UVJ0_9ACTN</name>
<sequence>MTRHPGAPTPAERPGPSRPAGAAPSDDQPDGTETEKERTAMAIPPDHRNQPDQAVRPTPPDLPGPPDRAPVPAPTDAAAPTAPTDAAGAGAAERSDDGTGTPDDHGTEPDDPGETASGGWSETDDDRTAETLAWLRAKRRAHRRQQGRDLAVLLYSVLLAVVGYGSGLAVHFLRGLGEGADYGGFGAGLTRGLPALFTALGLLLSLVAARDALWRGPVVLPGPAVGWLLAQPVRRAAVLRPWFRLSAGLSLVPGVLGGLAGAVALRVTGQASIGHALPAVLPAALCLPLLATAVGMAVERRPDLSRTVRRWTAPAVLLLAALGAQTALAGSGHRVRPLEWVELWSGPWGWAAQPVVRACGGSAPGWPAAVALLLAGTAAAVLLAHREAAAVPTARLRARAATATTVASVAWSLELRAAKLALLDAAGGDATRMVRLPPPRGRAARHLAVVWRDALTLLRAPGRVGRAALWTAAAASAAGLGADLGGERRPVGLVVGLLCGYLAVGALAESARVETDDLRRSAWSPYRLRGLMLRHGIVPAAVGAALGLLAGIPFAVEGSPAALLYLPLCAFPFTAAALYGACRGPARTQLMFLGGGSPIGSPGPLIYLAWYAAGPLVAVTVLALTLSRATPAGAVAVCVLLTAALGYAAARSADRLVR</sequence>
<accession>A0A7U3UVJ0</accession>
<evidence type="ECO:0000313" key="4">
    <source>
        <dbReference type="Proteomes" id="UP000595703"/>
    </source>
</evidence>
<proteinExistence type="predicted"/>
<feature type="compositionally biased region" description="Basic and acidic residues" evidence="1">
    <location>
        <begin position="33"/>
        <end position="50"/>
    </location>
</feature>
<feature type="transmembrane region" description="Helical" evidence="2">
    <location>
        <begin position="150"/>
        <end position="172"/>
    </location>
</feature>
<feature type="compositionally biased region" description="Pro residues" evidence="1">
    <location>
        <begin position="7"/>
        <end position="17"/>
    </location>
</feature>
<dbReference type="KEGG" id="arev:RVR_6201"/>
<feature type="transmembrane region" description="Helical" evidence="2">
    <location>
        <begin position="242"/>
        <end position="267"/>
    </location>
</feature>
<evidence type="ECO:0000256" key="1">
    <source>
        <dbReference type="SAM" id="MobiDB-lite"/>
    </source>
</evidence>
<evidence type="ECO:0000313" key="3">
    <source>
        <dbReference type="EMBL" id="BBA99535.1"/>
    </source>
</evidence>
<feature type="compositionally biased region" description="Low complexity" evidence="1">
    <location>
        <begin position="74"/>
        <end position="92"/>
    </location>
</feature>
<feature type="region of interest" description="Disordered" evidence="1">
    <location>
        <begin position="1"/>
        <end position="126"/>
    </location>
</feature>
<reference evidence="3 4" key="3">
    <citation type="journal article" date="2011" name="Nat. Chem. Biol.">
        <title>Reveromycin A biosynthesis uses RevG and RevJ for stereospecific spiroacetal formation.</title>
        <authorList>
            <person name="Takahashi S."/>
            <person name="Toyoda A."/>
            <person name="Sekiyama Y."/>
            <person name="Takagi H."/>
            <person name="Nogawa T."/>
            <person name="Uramoto M."/>
            <person name="Suzuki R."/>
            <person name="Koshino H."/>
            <person name="Kumano T."/>
            <person name="Panthee S."/>
            <person name="Dairi T."/>
            <person name="Ishikawa J."/>
            <person name="Ikeda H."/>
            <person name="Sakaki Y."/>
            <person name="Osada H."/>
        </authorList>
    </citation>
    <scope>NUCLEOTIDE SEQUENCE [LARGE SCALE GENOMIC DNA]</scope>
    <source>
        <strain evidence="3 4">SN-593</strain>
    </source>
</reference>
<feature type="transmembrane region" description="Helical" evidence="2">
    <location>
        <begin position="562"/>
        <end position="582"/>
    </location>
</feature>
<feature type="transmembrane region" description="Helical" evidence="2">
    <location>
        <begin position="311"/>
        <end position="330"/>
    </location>
</feature>
<keyword evidence="2" id="KW-0812">Transmembrane</keyword>
<reference evidence="3 4" key="1">
    <citation type="journal article" date="2010" name="J. Bacteriol.">
        <title>Biochemical characterization of a novel indole prenyltransferase from Streptomyces sp. SN-593.</title>
        <authorList>
            <person name="Takahashi S."/>
            <person name="Takagi H."/>
            <person name="Toyoda A."/>
            <person name="Uramoto M."/>
            <person name="Nogawa T."/>
            <person name="Ueki M."/>
            <person name="Sakaki Y."/>
            <person name="Osada H."/>
        </authorList>
    </citation>
    <scope>NUCLEOTIDE SEQUENCE [LARGE SCALE GENOMIC DNA]</scope>
    <source>
        <strain evidence="3 4">SN-593</strain>
    </source>
</reference>
<feature type="transmembrane region" description="Helical" evidence="2">
    <location>
        <begin position="532"/>
        <end position="556"/>
    </location>
</feature>
<feature type="transmembrane region" description="Helical" evidence="2">
    <location>
        <begin position="632"/>
        <end position="650"/>
    </location>
</feature>
<dbReference type="EMBL" id="AP018365">
    <property type="protein sequence ID" value="BBA99535.1"/>
    <property type="molecule type" value="Genomic_DNA"/>
</dbReference>
<reference evidence="3 4" key="2">
    <citation type="journal article" date="2011" name="J. Antibiot.">
        <title>Furaquinocins I and J: novel polyketide isoprenoid hybrid compounds from Streptomyces reveromyceticus SN-593.</title>
        <authorList>
            <person name="Panthee S."/>
            <person name="Takahashi S."/>
            <person name="Takagi H."/>
            <person name="Nogawa T."/>
            <person name="Oowada E."/>
            <person name="Uramoto M."/>
            <person name="Osada H."/>
        </authorList>
    </citation>
    <scope>NUCLEOTIDE SEQUENCE [LARGE SCALE GENOMIC DNA]</scope>
    <source>
        <strain evidence="3 4">SN-593</strain>
    </source>
</reference>
<reference evidence="3 4" key="4">
    <citation type="journal article" date="2020" name="Sci. Rep.">
        <title>beta-carboline chemical signals induce reveromycin production through a LuxR family regulator in Streptomyces sp. SN-593.</title>
        <authorList>
            <person name="Panthee S."/>
            <person name="Kito N."/>
            <person name="Hayashi T."/>
            <person name="Shimizu T."/>
            <person name="Ishikawa J."/>
            <person name="Hamamoto H."/>
            <person name="Osada H."/>
            <person name="Takahashi S."/>
        </authorList>
    </citation>
    <scope>NUCLEOTIDE SEQUENCE [LARGE SCALE GENOMIC DNA]</scope>
    <source>
        <strain evidence="3 4">SN-593</strain>
    </source>
</reference>
<feature type="transmembrane region" description="Helical" evidence="2">
    <location>
        <begin position="192"/>
        <end position="209"/>
    </location>
</feature>
<keyword evidence="4" id="KW-1185">Reference proteome</keyword>
<protein>
    <submittedName>
        <fullName evidence="3">Uncharacterized protein</fullName>
    </submittedName>
</protein>
<feature type="compositionally biased region" description="Basic and acidic residues" evidence="1">
    <location>
        <begin position="93"/>
        <end position="108"/>
    </location>
</feature>
<dbReference type="Proteomes" id="UP000595703">
    <property type="component" value="Chromosome"/>
</dbReference>